<feature type="region of interest" description="Disordered" evidence="1">
    <location>
        <begin position="1"/>
        <end position="32"/>
    </location>
</feature>
<evidence type="ECO:0000256" key="1">
    <source>
        <dbReference type="SAM" id="MobiDB-lite"/>
    </source>
</evidence>
<evidence type="ECO:0000313" key="3">
    <source>
        <dbReference type="EMBL" id="GAA4127347.1"/>
    </source>
</evidence>
<dbReference type="CDD" id="cd12797">
    <property type="entry name" value="M23_peptidase"/>
    <property type="match status" value="1"/>
</dbReference>
<dbReference type="Pfam" id="PF01551">
    <property type="entry name" value="Peptidase_M23"/>
    <property type="match status" value="1"/>
</dbReference>
<dbReference type="Gene3D" id="2.70.70.10">
    <property type="entry name" value="Glucose Permease (Domain IIA)"/>
    <property type="match status" value="1"/>
</dbReference>
<dbReference type="EMBL" id="BAAAZH010000031">
    <property type="protein sequence ID" value="GAA4127347.1"/>
    <property type="molecule type" value="Genomic_DNA"/>
</dbReference>
<keyword evidence="4" id="KW-1185">Reference proteome</keyword>
<dbReference type="PANTHER" id="PTHR21666">
    <property type="entry name" value="PEPTIDASE-RELATED"/>
    <property type="match status" value="1"/>
</dbReference>
<reference evidence="4" key="1">
    <citation type="journal article" date="2019" name="Int. J. Syst. Evol. Microbiol.">
        <title>The Global Catalogue of Microorganisms (GCM) 10K type strain sequencing project: providing services to taxonomists for standard genome sequencing and annotation.</title>
        <authorList>
            <consortium name="The Broad Institute Genomics Platform"/>
            <consortium name="The Broad Institute Genome Sequencing Center for Infectious Disease"/>
            <person name="Wu L."/>
            <person name="Ma J."/>
        </authorList>
    </citation>
    <scope>NUCLEOTIDE SEQUENCE [LARGE SCALE GENOMIC DNA]</scope>
    <source>
        <strain evidence="4">JCM 16703</strain>
    </source>
</reference>
<sequence length="268" mass="27960">MPTHYPGAGKRRKATDKPARGRHRAAPSAGLLQSLPAAGPKVFGALVVAGAIGGGAALAAPDDAQPRAVGADVSSPVAAITPGAGAIGQRELSVSRSTNREAAASGDAAVQAQRARQRALRKQQAEARAYARQLDARRWVLPVRDYHLTGTFGEASSLWSSTHTGLDFATTYGTDIHAVAAGTITEAGWAGSYGYRTVETLTDGTEIWYAHQSRILAQVGDRVDRDEVIGEVGSTGNSTGPHVHVEVRPHGGDPVDPQVAFPQHDVTP</sequence>
<evidence type="ECO:0000313" key="4">
    <source>
        <dbReference type="Proteomes" id="UP001501495"/>
    </source>
</evidence>
<proteinExistence type="predicted"/>
<feature type="region of interest" description="Disordered" evidence="1">
    <location>
        <begin position="232"/>
        <end position="268"/>
    </location>
</feature>
<dbReference type="InterPro" id="IPR050570">
    <property type="entry name" value="Cell_wall_metabolism_enzyme"/>
</dbReference>
<gene>
    <name evidence="3" type="ORF">GCM10022215_37730</name>
</gene>
<dbReference type="Proteomes" id="UP001501495">
    <property type="component" value="Unassembled WGS sequence"/>
</dbReference>
<dbReference type="InterPro" id="IPR011055">
    <property type="entry name" value="Dup_hybrid_motif"/>
</dbReference>
<accession>A0ABP7XXC4</accession>
<dbReference type="PANTHER" id="PTHR21666:SF270">
    <property type="entry name" value="MUREIN HYDROLASE ACTIVATOR ENVC"/>
    <property type="match status" value="1"/>
</dbReference>
<feature type="domain" description="M23ase beta-sheet core" evidence="2">
    <location>
        <begin position="162"/>
        <end position="257"/>
    </location>
</feature>
<protein>
    <recommendedName>
        <fullName evidence="2">M23ase beta-sheet core domain-containing protein</fullName>
    </recommendedName>
</protein>
<comment type="caution">
    <text evidence="3">The sequence shown here is derived from an EMBL/GenBank/DDBJ whole genome shotgun (WGS) entry which is preliminary data.</text>
</comment>
<dbReference type="InterPro" id="IPR016047">
    <property type="entry name" value="M23ase_b-sheet_dom"/>
</dbReference>
<evidence type="ECO:0000259" key="2">
    <source>
        <dbReference type="Pfam" id="PF01551"/>
    </source>
</evidence>
<dbReference type="SUPFAM" id="SSF51261">
    <property type="entry name" value="Duplicated hybrid motif"/>
    <property type="match status" value="1"/>
</dbReference>
<feature type="compositionally biased region" description="Basic residues" evidence="1">
    <location>
        <begin position="9"/>
        <end position="25"/>
    </location>
</feature>
<name>A0ABP7XXC4_9ACTN</name>
<organism evidence="3 4">
    <name type="scientific">Nocardioides fonticola</name>
    <dbReference type="NCBI Taxonomy" id="450363"/>
    <lineage>
        <taxon>Bacteria</taxon>
        <taxon>Bacillati</taxon>
        <taxon>Actinomycetota</taxon>
        <taxon>Actinomycetes</taxon>
        <taxon>Propionibacteriales</taxon>
        <taxon>Nocardioidaceae</taxon>
        <taxon>Nocardioides</taxon>
    </lineage>
</organism>
<dbReference type="RefSeq" id="WP_344735052.1">
    <property type="nucleotide sequence ID" value="NZ_BAAAZH010000031.1"/>
</dbReference>
<feature type="compositionally biased region" description="Basic and acidic residues" evidence="1">
    <location>
        <begin position="243"/>
        <end position="253"/>
    </location>
</feature>